<dbReference type="Proteomes" id="UP001168821">
    <property type="component" value="Unassembled WGS sequence"/>
</dbReference>
<comment type="caution">
    <text evidence="1">The sequence shown here is derived from an EMBL/GenBank/DDBJ whole genome shotgun (WGS) entry which is preliminary data.</text>
</comment>
<dbReference type="EMBL" id="JALNTZ010000002">
    <property type="protein sequence ID" value="KAJ3664365.1"/>
    <property type="molecule type" value="Genomic_DNA"/>
</dbReference>
<name>A0AA38IWP9_9CUCU</name>
<proteinExistence type="predicted"/>
<dbReference type="AlphaFoldDB" id="A0AA38IWP9"/>
<sequence length="121" mass="13694">MGNGIVLRLIGNVTRFMTALPFYHTTLVPIRLLFHNLLHNSIKLTCLSHSSPVNRVTTGIGLCQRSALPEWYLKRFPFRVLQSRDAVAANRGPRRRCVFGGAYRRDRRTLVSCKKSDPGVS</sequence>
<gene>
    <name evidence="1" type="ORF">Zmor_008542</name>
</gene>
<reference evidence="1" key="1">
    <citation type="journal article" date="2023" name="G3 (Bethesda)">
        <title>Whole genome assemblies of Zophobas morio and Tenebrio molitor.</title>
        <authorList>
            <person name="Kaur S."/>
            <person name="Stinson S.A."/>
            <person name="diCenzo G.C."/>
        </authorList>
    </citation>
    <scope>NUCLEOTIDE SEQUENCE</scope>
    <source>
        <strain evidence="1">QUZm001</strain>
    </source>
</reference>
<accession>A0AA38IWP9</accession>
<evidence type="ECO:0000313" key="1">
    <source>
        <dbReference type="EMBL" id="KAJ3664365.1"/>
    </source>
</evidence>
<evidence type="ECO:0000313" key="2">
    <source>
        <dbReference type="Proteomes" id="UP001168821"/>
    </source>
</evidence>
<organism evidence="1 2">
    <name type="scientific">Zophobas morio</name>
    <dbReference type="NCBI Taxonomy" id="2755281"/>
    <lineage>
        <taxon>Eukaryota</taxon>
        <taxon>Metazoa</taxon>
        <taxon>Ecdysozoa</taxon>
        <taxon>Arthropoda</taxon>
        <taxon>Hexapoda</taxon>
        <taxon>Insecta</taxon>
        <taxon>Pterygota</taxon>
        <taxon>Neoptera</taxon>
        <taxon>Endopterygota</taxon>
        <taxon>Coleoptera</taxon>
        <taxon>Polyphaga</taxon>
        <taxon>Cucujiformia</taxon>
        <taxon>Tenebrionidae</taxon>
        <taxon>Zophobas</taxon>
    </lineage>
</organism>
<protein>
    <submittedName>
        <fullName evidence="1">Uncharacterized protein</fullName>
    </submittedName>
</protein>
<keyword evidence="2" id="KW-1185">Reference proteome</keyword>